<evidence type="ECO:0000313" key="1">
    <source>
        <dbReference type="EMBL" id="CAB4173993.1"/>
    </source>
</evidence>
<sequence>MVPNLNEICDCCGGYENQPMLQLFDNKCFGIVDGKDITEDFCLKDFAFPTDGYSCVGITVQEDGGTTTLFDNQLPVPLVILESGKAYARGILLKITYPTNDLNSEEILISDKNVILTIETYDGTSTDYPLYNFFSIFTNPKSNDPSQIINKIEITNPNVDYPIRISALILFGNAL</sequence>
<gene>
    <name evidence="1" type="ORF">UFOVP972_13</name>
</gene>
<reference evidence="1" key="1">
    <citation type="submission" date="2020-05" db="EMBL/GenBank/DDBJ databases">
        <authorList>
            <person name="Chiriac C."/>
            <person name="Salcher M."/>
            <person name="Ghai R."/>
            <person name="Kavagutti S V."/>
        </authorList>
    </citation>
    <scope>NUCLEOTIDE SEQUENCE</scope>
</reference>
<name>A0A6J5PQM2_9CAUD</name>
<organism evidence="1">
    <name type="scientific">uncultured Caudovirales phage</name>
    <dbReference type="NCBI Taxonomy" id="2100421"/>
    <lineage>
        <taxon>Viruses</taxon>
        <taxon>Duplodnaviria</taxon>
        <taxon>Heunggongvirae</taxon>
        <taxon>Uroviricota</taxon>
        <taxon>Caudoviricetes</taxon>
        <taxon>Peduoviridae</taxon>
        <taxon>Maltschvirus</taxon>
        <taxon>Maltschvirus maltsch</taxon>
    </lineage>
</organism>
<accession>A0A6J5PQM2</accession>
<dbReference type="EMBL" id="LR796923">
    <property type="protein sequence ID" value="CAB4173993.1"/>
    <property type="molecule type" value="Genomic_DNA"/>
</dbReference>
<proteinExistence type="predicted"/>
<protein>
    <submittedName>
        <fullName evidence="1">Uncharacterized protein</fullName>
    </submittedName>
</protein>